<proteinExistence type="predicted"/>
<dbReference type="InterPro" id="IPR036514">
    <property type="entry name" value="SGNH_hydro_sf"/>
</dbReference>
<sequence>MAGRGGIINNKWDEVVPPEDEPSPQIMRLNAGLKWEQAHDPLHHDIDHKICGVGPGMSFANTVLAKDPSIGVIGLVPCAVGGTTLDEWSRGRKLYNDTIERTKAALKDGGAPRALLWFQGESDTSNLENAKSYNTHFEQFIAHVRCDLQLPTLPVVQVIVASGDGPFVKEVRESQMAVKLPELKKVDAWGVSLLADNVHLTVDSAIKVGHMMADAYLQFPSQ</sequence>
<dbReference type="InterPro" id="IPR005181">
    <property type="entry name" value="SASA"/>
</dbReference>
<dbReference type="Gene3D" id="3.40.50.1110">
    <property type="entry name" value="SGNH hydrolase"/>
    <property type="match status" value="1"/>
</dbReference>
<dbReference type="GO" id="GO:0016787">
    <property type="term" value="F:hydrolase activity"/>
    <property type="evidence" value="ECO:0007669"/>
    <property type="project" value="UniProtKB-KW"/>
</dbReference>
<protein>
    <recommendedName>
        <fullName evidence="3">Sialate O-acetylesterase domain-containing protein</fullName>
    </recommendedName>
</protein>
<comment type="caution">
    <text evidence="4">The sequence shown here is derived from an EMBL/GenBank/DDBJ whole genome shotgun (WGS) entry which is preliminary data.</text>
</comment>
<dbReference type="AlphaFoldDB" id="A0AAD4JD47"/>
<feature type="region of interest" description="Disordered" evidence="2">
    <location>
        <begin position="1"/>
        <end position="22"/>
    </location>
</feature>
<gene>
    <name evidence="4" type="ORF">C2S53_008815</name>
</gene>
<evidence type="ECO:0000256" key="2">
    <source>
        <dbReference type="SAM" id="MobiDB-lite"/>
    </source>
</evidence>
<dbReference type="Pfam" id="PF03629">
    <property type="entry name" value="SASA"/>
    <property type="match status" value="1"/>
</dbReference>
<organism evidence="4 5">
    <name type="scientific">Perilla frutescens var. hirtella</name>
    <name type="common">Perilla citriodora</name>
    <name type="synonym">Perilla setoyensis</name>
    <dbReference type="NCBI Taxonomy" id="608512"/>
    <lineage>
        <taxon>Eukaryota</taxon>
        <taxon>Viridiplantae</taxon>
        <taxon>Streptophyta</taxon>
        <taxon>Embryophyta</taxon>
        <taxon>Tracheophyta</taxon>
        <taxon>Spermatophyta</taxon>
        <taxon>Magnoliopsida</taxon>
        <taxon>eudicotyledons</taxon>
        <taxon>Gunneridae</taxon>
        <taxon>Pentapetalae</taxon>
        <taxon>asterids</taxon>
        <taxon>lamiids</taxon>
        <taxon>Lamiales</taxon>
        <taxon>Lamiaceae</taxon>
        <taxon>Nepetoideae</taxon>
        <taxon>Elsholtzieae</taxon>
        <taxon>Perilla</taxon>
    </lineage>
</organism>
<feature type="domain" description="Sialate O-acetylesterase" evidence="3">
    <location>
        <begin position="1"/>
        <end position="218"/>
    </location>
</feature>
<dbReference type="Proteomes" id="UP001190926">
    <property type="component" value="Unassembled WGS sequence"/>
</dbReference>
<keyword evidence="5" id="KW-1185">Reference proteome</keyword>
<accession>A0AAD4JD47</accession>
<keyword evidence="1" id="KW-0378">Hydrolase</keyword>
<dbReference type="InterPro" id="IPR052940">
    <property type="entry name" value="Carb_Esterase_6"/>
</dbReference>
<reference evidence="4 5" key="1">
    <citation type="journal article" date="2021" name="Nat. Commun.">
        <title>Incipient diploidization of the medicinal plant Perilla within 10,000 years.</title>
        <authorList>
            <person name="Zhang Y."/>
            <person name="Shen Q."/>
            <person name="Leng L."/>
            <person name="Zhang D."/>
            <person name="Chen S."/>
            <person name="Shi Y."/>
            <person name="Ning Z."/>
            <person name="Chen S."/>
        </authorList>
    </citation>
    <scope>NUCLEOTIDE SEQUENCE [LARGE SCALE GENOMIC DNA]</scope>
    <source>
        <strain evidence="5">cv. PC099</strain>
    </source>
</reference>
<dbReference type="PANTHER" id="PTHR31988:SF15">
    <property type="entry name" value="ESTERASE, PUTATIVE (DUF303)-RELATED"/>
    <property type="match status" value="1"/>
</dbReference>
<evidence type="ECO:0000313" key="4">
    <source>
        <dbReference type="EMBL" id="KAH6831616.1"/>
    </source>
</evidence>
<name>A0AAD4JD47_PERFH</name>
<dbReference type="SUPFAM" id="SSF52266">
    <property type="entry name" value="SGNH hydrolase"/>
    <property type="match status" value="1"/>
</dbReference>
<evidence type="ECO:0000259" key="3">
    <source>
        <dbReference type="Pfam" id="PF03629"/>
    </source>
</evidence>
<dbReference type="EMBL" id="SDAM02000086">
    <property type="protein sequence ID" value="KAH6831616.1"/>
    <property type="molecule type" value="Genomic_DNA"/>
</dbReference>
<evidence type="ECO:0000256" key="1">
    <source>
        <dbReference type="ARBA" id="ARBA00022801"/>
    </source>
</evidence>
<dbReference type="PANTHER" id="PTHR31988">
    <property type="entry name" value="ESTERASE, PUTATIVE (DUF303)-RELATED"/>
    <property type="match status" value="1"/>
</dbReference>
<evidence type="ECO:0000313" key="5">
    <source>
        <dbReference type="Proteomes" id="UP001190926"/>
    </source>
</evidence>